<feature type="region of interest" description="Disordered" evidence="1">
    <location>
        <begin position="491"/>
        <end position="510"/>
    </location>
</feature>
<protein>
    <recommendedName>
        <fullName evidence="4">BACK domain-containing protein</fullName>
    </recommendedName>
</protein>
<keyword evidence="3" id="KW-1185">Reference proteome</keyword>
<comment type="caution">
    <text evidence="2">The sequence shown here is derived from an EMBL/GenBank/DDBJ whole genome shotgun (WGS) entry which is preliminary data.</text>
</comment>
<proteinExistence type="predicted"/>
<feature type="region of interest" description="Disordered" evidence="1">
    <location>
        <begin position="1"/>
        <end position="20"/>
    </location>
</feature>
<feature type="region of interest" description="Disordered" evidence="1">
    <location>
        <begin position="40"/>
        <end position="82"/>
    </location>
</feature>
<name>A0A835W6R9_CHLIN</name>
<reference evidence="2" key="1">
    <citation type="journal article" date="2020" name="bioRxiv">
        <title>Comparative genomics of Chlamydomonas.</title>
        <authorList>
            <person name="Craig R.J."/>
            <person name="Hasan A.R."/>
            <person name="Ness R.W."/>
            <person name="Keightley P.D."/>
        </authorList>
    </citation>
    <scope>NUCLEOTIDE SEQUENCE</scope>
    <source>
        <strain evidence="2">SAG 7.73</strain>
    </source>
</reference>
<dbReference type="PANTHER" id="PTHR46336:SF3">
    <property type="entry name" value="BTB_POZ DOMAIN-CONTAINING PROTEIN POB1"/>
    <property type="match status" value="1"/>
</dbReference>
<sequence length="539" mass="58491">MAQEDEDSAEAGPGVRVVGKPLPGHTIVLRLASERFKTQVERWSAGESAGAEPSSKRRATVALPENGDAGGPQAARASSRQPPLLQLRVPLGSEEELPAALSVIKFAYTGHIEAGSIEEALQARQQADYLQMEGCVAACVAAVRGMLVPADDSSGDFDRDSDDEGGGGGDGTAGSRAERVLELYSCAPLWPDPEQEPAFAALLAEAKPRLVAHFGDALAVLNKQDLFEQMLALPAVGLEALLESDDFGTDSESSVVLVLAEWMAENYGSTDADTRRQLCGLLRLACCSRGYLEWVLPDLALDQHCHPDSQADWLPITLEQARCVAAYAAATSDDDRTTLKEVLDAAWSRSGSGRDNSPPAAWLSSAPRRQCVPREGLSFSFTRSKDELVECLGDLGSGEIEYLYFDVEDAPHAGICVAAMGLHWSPCIRYQQGQSAAGMWLGLKLPWAYHRPAEPQESPAPLRGADWGLARPFAQLPAEVYLHRWRGGQKEEARQEQEQQQEQGRQQAKQQRRALVAAQWADYLNSNMLTGCIKMLRPT</sequence>
<organism evidence="2 3">
    <name type="scientific">Chlamydomonas incerta</name>
    <dbReference type="NCBI Taxonomy" id="51695"/>
    <lineage>
        <taxon>Eukaryota</taxon>
        <taxon>Viridiplantae</taxon>
        <taxon>Chlorophyta</taxon>
        <taxon>core chlorophytes</taxon>
        <taxon>Chlorophyceae</taxon>
        <taxon>CS clade</taxon>
        <taxon>Chlamydomonadales</taxon>
        <taxon>Chlamydomonadaceae</taxon>
        <taxon>Chlamydomonas</taxon>
    </lineage>
</organism>
<gene>
    <name evidence="2" type="ORF">HXX76_003142</name>
</gene>
<evidence type="ECO:0000313" key="2">
    <source>
        <dbReference type="EMBL" id="KAG2441520.1"/>
    </source>
</evidence>
<dbReference type="AlphaFoldDB" id="A0A835W6R9"/>
<evidence type="ECO:0000313" key="3">
    <source>
        <dbReference type="Proteomes" id="UP000650467"/>
    </source>
</evidence>
<evidence type="ECO:0008006" key="4">
    <source>
        <dbReference type="Google" id="ProtNLM"/>
    </source>
</evidence>
<dbReference type="OrthoDB" id="546755at2759"/>
<dbReference type="InterPro" id="IPR045890">
    <property type="entry name" value="POB1-like"/>
</dbReference>
<dbReference type="Proteomes" id="UP000650467">
    <property type="component" value="Unassembled WGS sequence"/>
</dbReference>
<evidence type="ECO:0000256" key="1">
    <source>
        <dbReference type="SAM" id="MobiDB-lite"/>
    </source>
</evidence>
<dbReference type="InterPro" id="IPR011333">
    <property type="entry name" value="SKP1/BTB/POZ_sf"/>
</dbReference>
<dbReference type="EMBL" id="JAEHOC010000005">
    <property type="protein sequence ID" value="KAG2441520.1"/>
    <property type="molecule type" value="Genomic_DNA"/>
</dbReference>
<feature type="region of interest" description="Disordered" evidence="1">
    <location>
        <begin position="151"/>
        <end position="174"/>
    </location>
</feature>
<dbReference type="PANTHER" id="PTHR46336">
    <property type="entry name" value="OS02G0260700 PROTEIN"/>
    <property type="match status" value="1"/>
</dbReference>
<feature type="compositionally biased region" description="Acidic residues" evidence="1">
    <location>
        <begin position="153"/>
        <end position="165"/>
    </location>
</feature>
<accession>A0A835W6R9</accession>
<feature type="compositionally biased region" description="Low complexity" evidence="1">
    <location>
        <begin position="498"/>
        <end position="509"/>
    </location>
</feature>
<dbReference type="Gene3D" id="3.30.710.10">
    <property type="entry name" value="Potassium Channel Kv1.1, Chain A"/>
    <property type="match status" value="1"/>
</dbReference>